<keyword evidence="4" id="KW-0321">Glycogen metabolism</keyword>
<evidence type="ECO:0000256" key="8">
    <source>
        <dbReference type="ARBA" id="ARBA00022840"/>
    </source>
</evidence>
<feature type="binding site" evidence="12">
    <location>
        <position position="54"/>
    </location>
    <ligand>
        <name>ATP</name>
        <dbReference type="ChEBI" id="CHEBI:30616"/>
    </ligand>
</feature>
<evidence type="ECO:0000256" key="12">
    <source>
        <dbReference type="PROSITE-ProRule" id="PRU10141"/>
    </source>
</evidence>
<dbReference type="InterPro" id="IPR017441">
    <property type="entry name" value="Protein_kinase_ATP_BS"/>
</dbReference>
<dbReference type="PANTHER" id="PTHR24347">
    <property type="entry name" value="SERINE/THREONINE-PROTEIN KINASE"/>
    <property type="match status" value="1"/>
</dbReference>
<evidence type="ECO:0000256" key="1">
    <source>
        <dbReference type="ARBA" id="ARBA00001674"/>
    </source>
</evidence>
<keyword evidence="10" id="KW-0119">Carbohydrate metabolism</keyword>
<feature type="region of interest" description="Disordered" evidence="14">
    <location>
        <begin position="419"/>
        <end position="443"/>
    </location>
</feature>
<dbReference type="OrthoDB" id="419455at2759"/>
<dbReference type="Proteomes" id="UP000749559">
    <property type="component" value="Unassembled WGS sequence"/>
</dbReference>
<dbReference type="EMBL" id="CAIIXF020000012">
    <property type="protein sequence ID" value="CAH1801383.1"/>
    <property type="molecule type" value="Genomic_DNA"/>
</dbReference>
<feature type="domain" description="Protein kinase" evidence="15">
    <location>
        <begin position="25"/>
        <end position="292"/>
    </location>
</feature>
<dbReference type="Pfam" id="PF00069">
    <property type="entry name" value="Pkinase"/>
    <property type="match status" value="1"/>
</dbReference>
<dbReference type="FunFam" id="3.30.200.20:FF:000138">
    <property type="entry name" value="Phosphorylase b kinase gamma catalytic chain, liver/testis"/>
    <property type="match status" value="1"/>
</dbReference>
<dbReference type="SMART" id="SM00220">
    <property type="entry name" value="S_TKc"/>
    <property type="match status" value="1"/>
</dbReference>
<evidence type="ECO:0000256" key="11">
    <source>
        <dbReference type="ARBA" id="ARBA00025890"/>
    </source>
</evidence>
<evidence type="ECO:0000313" key="17">
    <source>
        <dbReference type="Proteomes" id="UP000749559"/>
    </source>
</evidence>
<evidence type="ECO:0000313" key="16">
    <source>
        <dbReference type="EMBL" id="CAH1801383.1"/>
    </source>
</evidence>
<evidence type="ECO:0000256" key="3">
    <source>
        <dbReference type="ARBA" id="ARBA00022527"/>
    </source>
</evidence>
<dbReference type="GO" id="GO:0005524">
    <property type="term" value="F:ATP binding"/>
    <property type="evidence" value="ECO:0007669"/>
    <property type="project" value="UniProtKB-UniRule"/>
</dbReference>
<keyword evidence="17" id="KW-1185">Reference proteome</keyword>
<dbReference type="PROSITE" id="PS50011">
    <property type="entry name" value="PROTEIN_KINASE_DOM"/>
    <property type="match status" value="1"/>
</dbReference>
<reference evidence="16" key="1">
    <citation type="submission" date="2022-03" db="EMBL/GenBank/DDBJ databases">
        <authorList>
            <person name="Martin C."/>
        </authorList>
    </citation>
    <scope>NUCLEOTIDE SEQUENCE</scope>
</reference>
<dbReference type="CDD" id="cd14093">
    <property type="entry name" value="STKc_PhKG"/>
    <property type="match status" value="1"/>
</dbReference>
<evidence type="ECO:0000256" key="13">
    <source>
        <dbReference type="RuleBase" id="RU000304"/>
    </source>
</evidence>
<dbReference type="InterPro" id="IPR008271">
    <property type="entry name" value="Ser/Thr_kinase_AS"/>
</dbReference>
<evidence type="ECO:0000256" key="2">
    <source>
        <dbReference type="ARBA" id="ARBA00012432"/>
    </source>
</evidence>
<feature type="region of interest" description="Disordered" evidence="14">
    <location>
        <begin position="395"/>
        <end position="414"/>
    </location>
</feature>
<keyword evidence="6 12" id="KW-0547">Nucleotide-binding</keyword>
<dbReference type="FunFam" id="1.10.510.10:FF:001701">
    <property type="entry name" value="Phosphorylase kinase catalytic subunit gamma 2"/>
    <property type="match status" value="1"/>
</dbReference>
<protein>
    <recommendedName>
        <fullName evidence="2">phosphorylase kinase</fullName>
        <ecNumber evidence="2">2.7.11.19</ecNumber>
    </recommendedName>
</protein>
<evidence type="ECO:0000256" key="7">
    <source>
        <dbReference type="ARBA" id="ARBA00022777"/>
    </source>
</evidence>
<dbReference type="GO" id="GO:0005516">
    <property type="term" value="F:calmodulin binding"/>
    <property type="evidence" value="ECO:0007669"/>
    <property type="project" value="UniProtKB-KW"/>
</dbReference>
<dbReference type="GO" id="GO:0005964">
    <property type="term" value="C:phosphorylase kinase complex"/>
    <property type="evidence" value="ECO:0007669"/>
    <property type="project" value="InterPro"/>
</dbReference>
<comment type="catalytic activity">
    <reaction evidence="1">
        <text>2 ATP + phosphorylase b = 2 ADP + phosphorylase a.</text>
        <dbReference type="EC" id="2.7.11.19"/>
    </reaction>
</comment>
<comment type="caution">
    <text evidence="16">The sequence shown here is derived from an EMBL/GenBank/DDBJ whole genome shotgun (WGS) entry which is preliminary data.</text>
</comment>
<comment type="subunit">
    <text evidence="11">Hexadecamer of 4 heterotetramers, each composed of alpha, beta, gamma, and delta subunits. Alpha (PHKA1 or PHKA2) and beta (PHKB) are regulatory subunits, gamma (PHKG1 or PHKG2) is the catalytic subunit, and delta is calmodulin.</text>
</comment>
<keyword evidence="9" id="KW-0112">Calmodulin-binding</keyword>
<dbReference type="InterPro" id="IPR000719">
    <property type="entry name" value="Prot_kinase_dom"/>
</dbReference>
<dbReference type="GO" id="GO:0005977">
    <property type="term" value="P:glycogen metabolic process"/>
    <property type="evidence" value="ECO:0007669"/>
    <property type="project" value="UniProtKB-KW"/>
</dbReference>
<proteinExistence type="inferred from homology"/>
<dbReference type="InterPro" id="IPR011009">
    <property type="entry name" value="Kinase-like_dom_sf"/>
</dbReference>
<dbReference type="PROSITE" id="PS00108">
    <property type="entry name" value="PROTEIN_KINASE_ST"/>
    <property type="match status" value="1"/>
</dbReference>
<evidence type="ECO:0000256" key="5">
    <source>
        <dbReference type="ARBA" id="ARBA00022679"/>
    </source>
</evidence>
<sequence>MAITDMEEDYDLPDASLAKEFYAKYEPKEVLGKGISSVVRRCIEKQTGQEYAVKIMDVTEETTSDVQADEVTYAVKKEINILKMCAGHHHIIALHDTFESSTFIFLVFELCRKGELFDYLTQVVTLSEKRTRTIMRQLIEAVAFIHDKGIIHRDLKPENILLDDNLNIMLSDFGFAHVMAQGETLTDLCGTPGYLAPEVLAVSMYEQVDGYGCEVDMWAVGVIMYTLLSGHPPFWHRKQMYMLRAIMEGKYKFGSPEWDDISDPPKDLISKLLVVNPKKRLTAKQALEHPFFKREDVLSISPSMLQTVPVKEFNAKRTFKVAIIAVLTTFRIRNLHFNPPPISIDTIKHDPYSVKNFRKIIDGCAFKVYAHWVKKGEEQNRAALFEITPKMDLKVAQNSHSQEQEGNDSKDYQNLESNLSQPELLQVPDPRQYKNRRTESERRNIYQKSDDVKFFL</sequence>
<dbReference type="Gene3D" id="3.30.200.20">
    <property type="entry name" value="Phosphorylase Kinase, domain 1"/>
    <property type="match status" value="1"/>
</dbReference>
<comment type="similarity">
    <text evidence="13">Belongs to the protein kinase superfamily.</text>
</comment>
<dbReference type="AlphaFoldDB" id="A0A8S4Q6C9"/>
<dbReference type="InterPro" id="IPR002291">
    <property type="entry name" value="Phosph_kin_gamma"/>
</dbReference>
<organism evidence="16 17">
    <name type="scientific">Owenia fusiformis</name>
    <name type="common">Polychaete worm</name>
    <dbReference type="NCBI Taxonomy" id="6347"/>
    <lineage>
        <taxon>Eukaryota</taxon>
        <taxon>Metazoa</taxon>
        <taxon>Spiralia</taxon>
        <taxon>Lophotrochozoa</taxon>
        <taxon>Annelida</taxon>
        <taxon>Polychaeta</taxon>
        <taxon>Sedentaria</taxon>
        <taxon>Canalipalpata</taxon>
        <taxon>Sabellida</taxon>
        <taxon>Oweniida</taxon>
        <taxon>Oweniidae</taxon>
        <taxon>Owenia</taxon>
    </lineage>
</organism>
<evidence type="ECO:0000259" key="15">
    <source>
        <dbReference type="PROSITE" id="PS50011"/>
    </source>
</evidence>
<accession>A0A8S4Q6C9</accession>
<dbReference type="PROSITE" id="PS00107">
    <property type="entry name" value="PROTEIN_KINASE_ATP"/>
    <property type="match status" value="1"/>
</dbReference>
<dbReference type="Gene3D" id="1.10.510.10">
    <property type="entry name" value="Transferase(Phosphotransferase) domain 1"/>
    <property type="match status" value="1"/>
</dbReference>
<evidence type="ECO:0000256" key="14">
    <source>
        <dbReference type="SAM" id="MobiDB-lite"/>
    </source>
</evidence>
<evidence type="ECO:0000256" key="9">
    <source>
        <dbReference type="ARBA" id="ARBA00022860"/>
    </source>
</evidence>
<keyword evidence="8 12" id="KW-0067">ATP-binding</keyword>
<keyword evidence="7" id="KW-0418">Kinase</keyword>
<evidence type="ECO:0000256" key="10">
    <source>
        <dbReference type="ARBA" id="ARBA00023277"/>
    </source>
</evidence>
<keyword evidence="5" id="KW-0808">Transferase</keyword>
<name>A0A8S4Q6C9_OWEFU</name>
<dbReference type="SUPFAM" id="SSF56112">
    <property type="entry name" value="Protein kinase-like (PK-like)"/>
    <property type="match status" value="1"/>
</dbReference>
<evidence type="ECO:0000256" key="4">
    <source>
        <dbReference type="ARBA" id="ARBA00022600"/>
    </source>
</evidence>
<dbReference type="PRINTS" id="PR01049">
    <property type="entry name" value="PHOSPHBKNASE"/>
</dbReference>
<dbReference type="GO" id="GO:0004689">
    <property type="term" value="F:phosphorylase kinase activity"/>
    <property type="evidence" value="ECO:0007669"/>
    <property type="project" value="UniProtKB-EC"/>
</dbReference>
<dbReference type="EC" id="2.7.11.19" evidence="2"/>
<gene>
    <name evidence="16" type="ORF">OFUS_LOCUS25177</name>
</gene>
<keyword evidence="3 13" id="KW-0723">Serine/threonine-protein kinase</keyword>
<evidence type="ECO:0000256" key="6">
    <source>
        <dbReference type="ARBA" id="ARBA00022741"/>
    </source>
</evidence>